<keyword evidence="1" id="KW-0378">Hydrolase</keyword>
<reference evidence="1" key="2">
    <citation type="journal article" date="2014" name="ISME J.">
        <title>Microbial stratification in low pH oxic and suboxic macroscopic growths along an acid mine drainage.</title>
        <authorList>
            <person name="Mendez-Garcia C."/>
            <person name="Mesa V."/>
            <person name="Sprenger R.R."/>
            <person name="Richter M."/>
            <person name="Diez M.S."/>
            <person name="Solano J."/>
            <person name="Bargiela R."/>
            <person name="Golyshina O.V."/>
            <person name="Manteca A."/>
            <person name="Ramos J.L."/>
            <person name="Gallego J.R."/>
            <person name="Llorente I."/>
            <person name="Martins Dos Santos V.A."/>
            <person name="Jensen O.N."/>
            <person name="Pelaez A.I."/>
            <person name="Sanchez J."/>
            <person name="Ferrer M."/>
        </authorList>
    </citation>
    <scope>NUCLEOTIDE SEQUENCE</scope>
</reference>
<feature type="non-terminal residue" evidence="1">
    <location>
        <position position="87"/>
    </location>
</feature>
<dbReference type="AlphaFoldDB" id="T1A307"/>
<dbReference type="EMBL" id="AUZY01006248">
    <property type="protein sequence ID" value="EQD54936.1"/>
    <property type="molecule type" value="Genomic_DNA"/>
</dbReference>
<protein>
    <submittedName>
        <fullName evidence="1">Peptidase A5, thermopsin</fullName>
        <ecNumber evidence="1">3.4.23.-</ecNumber>
    </submittedName>
</protein>
<feature type="non-terminal residue" evidence="1">
    <location>
        <position position="1"/>
    </location>
</feature>
<organism evidence="1">
    <name type="scientific">mine drainage metagenome</name>
    <dbReference type="NCBI Taxonomy" id="410659"/>
    <lineage>
        <taxon>unclassified sequences</taxon>
        <taxon>metagenomes</taxon>
        <taxon>ecological metagenomes</taxon>
    </lineage>
</organism>
<sequence>KFGYNVIDPTTGMSQASGVYDTVLFASQTPIGHVPAAPYLVDGSQVNPTGFIPWDAEIMLGGPGGGTTTSVYGISGSESLKYWDSTT</sequence>
<name>T1A307_9ZZZZ</name>
<comment type="caution">
    <text evidence="1">The sequence shown here is derived from an EMBL/GenBank/DDBJ whole genome shotgun (WGS) entry which is preliminary data.</text>
</comment>
<dbReference type="InterPro" id="IPR007981">
    <property type="entry name" value="Peptidase_A5"/>
</dbReference>
<proteinExistence type="predicted"/>
<gene>
    <name evidence="1" type="ORF">B1B_09444</name>
</gene>
<accession>T1A307</accession>
<dbReference type="GO" id="GO:0016787">
    <property type="term" value="F:hydrolase activity"/>
    <property type="evidence" value="ECO:0007669"/>
    <property type="project" value="UniProtKB-KW"/>
</dbReference>
<evidence type="ECO:0000313" key="1">
    <source>
        <dbReference type="EMBL" id="EQD54936.1"/>
    </source>
</evidence>
<dbReference type="EC" id="3.4.23.-" evidence="1"/>
<dbReference type="Pfam" id="PF05317">
    <property type="entry name" value="Thermopsin"/>
    <property type="match status" value="1"/>
</dbReference>
<reference evidence="1" key="1">
    <citation type="submission" date="2013-08" db="EMBL/GenBank/DDBJ databases">
        <authorList>
            <person name="Mendez C."/>
            <person name="Richter M."/>
            <person name="Ferrer M."/>
            <person name="Sanchez J."/>
        </authorList>
    </citation>
    <scope>NUCLEOTIDE SEQUENCE</scope>
</reference>